<feature type="compositionally biased region" description="Basic residues" evidence="1">
    <location>
        <begin position="89"/>
        <end position="99"/>
    </location>
</feature>
<accession>A0A090GM02</accession>
<evidence type="ECO:0000313" key="2">
    <source>
        <dbReference type="EMBL" id="CDX38085.1"/>
    </source>
</evidence>
<organism evidence="2 3">
    <name type="scientific">Mesorhizobium plurifarium</name>
    <dbReference type="NCBI Taxonomy" id="69974"/>
    <lineage>
        <taxon>Bacteria</taxon>
        <taxon>Pseudomonadati</taxon>
        <taxon>Pseudomonadota</taxon>
        <taxon>Alphaproteobacteria</taxon>
        <taxon>Hyphomicrobiales</taxon>
        <taxon>Phyllobacteriaceae</taxon>
        <taxon>Mesorhizobium</taxon>
    </lineage>
</organism>
<evidence type="ECO:0000313" key="3">
    <source>
        <dbReference type="Proteomes" id="UP000046373"/>
    </source>
</evidence>
<sequence length="141" mass="15345">MLTPTHFGRTTDDRRHNEPAHARGEIPDADLLREMIGFAAERLMELEVGGATGAGHGEKTSLRLAQRFAARLVHLPRLPVRIAVAVAGGRRKTRAKTSTRRSGSGSYRTVPAEQSLQRDQTELLAASPVSKIQTAIIRSGK</sequence>
<feature type="compositionally biased region" description="Basic and acidic residues" evidence="1">
    <location>
        <begin position="9"/>
        <end position="27"/>
    </location>
</feature>
<evidence type="ECO:0000256" key="1">
    <source>
        <dbReference type="SAM" id="MobiDB-lite"/>
    </source>
</evidence>
<gene>
    <name evidence="2" type="ORF">MPLDJ20_220047</name>
</gene>
<protein>
    <submittedName>
        <fullName evidence="2">Uncharacterized protein</fullName>
    </submittedName>
</protein>
<name>A0A090GM02_MESPL</name>
<feature type="region of interest" description="Disordered" evidence="1">
    <location>
        <begin position="88"/>
        <end position="114"/>
    </location>
</feature>
<proteinExistence type="predicted"/>
<dbReference type="AlphaFoldDB" id="A0A090GM02"/>
<reference evidence="2 3" key="1">
    <citation type="submission" date="2014-08" db="EMBL/GenBank/DDBJ databases">
        <authorList>
            <person name="Moulin Lionel"/>
        </authorList>
    </citation>
    <scope>NUCLEOTIDE SEQUENCE [LARGE SCALE GENOMIC DNA]</scope>
</reference>
<feature type="compositionally biased region" description="Low complexity" evidence="1">
    <location>
        <begin position="100"/>
        <end position="109"/>
    </location>
</feature>
<dbReference type="Proteomes" id="UP000046373">
    <property type="component" value="Unassembled WGS sequence"/>
</dbReference>
<dbReference type="EMBL" id="CCNB01000015">
    <property type="protein sequence ID" value="CDX38085.1"/>
    <property type="molecule type" value="Genomic_DNA"/>
</dbReference>
<feature type="region of interest" description="Disordered" evidence="1">
    <location>
        <begin position="1"/>
        <end position="27"/>
    </location>
</feature>